<evidence type="ECO:0000313" key="11">
    <source>
        <dbReference type="Proteomes" id="UP000054408"/>
    </source>
</evidence>
<dbReference type="InterPro" id="IPR011330">
    <property type="entry name" value="Glyco_hydro/deAcase_b/a-brl"/>
</dbReference>
<dbReference type="PANTHER" id="PTHR11607">
    <property type="entry name" value="ALPHA-MANNOSIDASE"/>
    <property type="match status" value="1"/>
</dbReference>
<dbReference type="InterPro" id="IPR015341">
    <property type="entry name" value="Glyco_hydro_38_cen"/>
</dbReference>
<dbReference type="SUPFAM" id="SSF74650">
    <property type="entry name" value="Galactose mutarotase-like"/>
    <property type="match status" value="1"/>
</dbReference>
<evidence type="ECO:0000256" key="3">
    <source>
        <dbReference type="ARBA" id="ARBA00022723"/>
    </source>
</evidence>
<keyword evidence="4" id="KW-0378">Hydrolase</keyword>
<reference evidence="10 11" key="1">
    <citation type="submission" date="2010-05" db="EMBL/GenBank/DDBJ databases">
        <title>The Genome Sequence of Thecamonas trahens ATCC 50062.</title>
        <authorList>
            <consortium name="The Broad Institute Genome Sequencing Platform"/>
            <person name="Russ C."/>
            <person name="Cuomo C."/>
            <person name="Shea T."/>
            <person name="Young S.K."/>
            <person name="Zeng Q."/>
            <person name="Koehrsen M."/>
            <person name="Haas B."/>
            <person name="Borodovsky M."/>
            <person name="Guigo R."/>
            <person name="Alvarado L."/>
            <person name="Berlin A."/>
            <person name="Bochicchio J."/>
            <person name="Borenstein D."/>
            <person name="Chapman S."/>
            <person name="Chen Z."/>
            <person name="Freedman E."/>
            <person name="Gellesch M."/>
            <person name="Goldberg J."/>
            <person name="Griggs A."/>
            <person name="Gujja S."/>
            <person name="Heilman E."/>
            <person name="Heiman D."/>
            <person name="Hepburn T."/>
            <person name="Howarth C."/>
            <person name="Jen D."/>
            <person name="Larson L."/>
            <person name="Mehta T."/>
            <person name="Park D."/>
            <person name="Pearson M."/>
            <person name="Roberts A."/>
            <person name="Saif S."/>
            <person name="Shenoy N."/>
            <person name="Sisk P."/>
            <person name="Stolte C."/>
            <person name="Sykes S."/>
            <person name="Thomson T."/>
            <person name="Walk T."/>
            <person name="White J."/>
            <person name="Yandava C."/>
            <person name="Burger G."/>
            <person name="Gray M.W."/>
            <person name="Holland P.W.H."/>
            <person name="King N."/>
            <person name="Lang F.B.F."/>
            <person name="Roger A.J."/>
            <person name="Ruiz-Trillo I."/>
            <person name="Lander E."/>
            <person name="Nusbaum C."/>
        </authorList>
    </citation>
    <scope>NUCLEOTIDE SEQUENCE [LARGE SCALE GENOMIC DNA]</scope>
    <source>
        <strain evidence="10 11">ATCC 50062</strain>
    </source>
</reference>
<dbReference type="OrthoDB" id="2016903at2759"/>
<dbReference type="GO" id="GO:0004559">
    <property type="term" value="F:alpha-mannosidase activity"/>
    <property type="evidence" value="ECO:0007669"/>
    <property type="project" value="InterPro"/>
</dbReference>
<evidence type="ECO:0000256" key="7">
    <source>
        <dbReference type="ARBA" id="ARBA00023295"/>
    </source>
</evidence>
<dbReference type="Gene3D" id="2.60.40.1180">
    <property type="entry name" value="Golgi alpha-mannosidase II"/>
    <property type="match status" value="1"/>
</dbReference>
<evidence type="ECO:0000256" key="6">
    <source>
        <dbReference type="ARBA" id="ARBA00023157"/>
    </source>
</evidence>
<dbReference type="InterPro" id="IPR013780">
    <property type="entry name" value="Glyco_hydro_b"/>
</dbReference>
<dbReference type="PANTHER" id="PTHR11607:SF3">
    <property type="entry name" value="LYSOSOMAL ALPHA-MANNOSIDASE"/>
    <property type="match status" value="1"/>
</dbReference>
<dbReference type="InterPro" id="IPR011013">
    <property type="entry name" value="Gal_mutarotase_sf_dom"/>
</dbReference>
<dbReference type="Gene3D" id="2.70.98.30">
    <property type="entry name" value="Golgi alpha-mannosidase II, domain 4"/>
    <property type="match status" value="1"/>
</dbReference>
<dbReference type="FunFam" id="1.20.1270.50:FF:000003">
    <property type="entry name" value="Alpha-mannosidase"/>
    <property type="match status" value="1"/>
</dbReference>
<dbReference type="InterPro" id="IPR000602">
    <property type="entry name" value="Glyco_hydro_38_N"/>
</dbReference>
<keyword evidence="7" id="KW-0326">Glycosidase</keyword>
<dbReference type="Gene3D" id="3.20.110.10">
    <property type="entry name" value="Glycoside hydrolase 38, N terminal domain"/>
    <property type="match status" value="1"/>
</dbReference>
<comment type="cofactor">
    <cofactor evidence="1">
        <name>Zn(2+)</name>
        <dbReference type="ChEBI" id="CHEBI:29105"/>
    </cofactor>
</comment>
<organism evidence="10 11">
    <name type="scientific">Thecamonas trahens ATCC 50062</name>
    <dbReference type="NCBI Taxonomy" id="461836"/>
    <lineage>
        <taxon>Eukaryota</taxon>
        <taxon>Apusozoa</taxon>
        <taxon>Apusomonadida</taxon>
        <taxon>Apusomonadidae</taxon>
        <taxon>Thecamonas</taxon>
    </lineage>
</organism>
<dbReference type="RefSeq" id="XP_013756481.1">
    <property type="nucleotide sequence ID" value="XM_013901027.1"/>
</dbReference>
<evidence type="ECO:0000259" key="9">
    <source>
        <dbReference type="SMART" id="SM00872"/>
    </source>
</evidence>
<dbReference type="InterPro" id="IPR037094">
    <property type="entry name" value="Glyco_hydro_38_cen_sf"/>
</dbReference>
<dbReference type="EMBL" id="GL349464">
    <property type="protein sequence ID" value="KNC51013.1"/>
    <property type="molecule type" value="Genomic_DNA"/>
</dbReference>
<feature type="region of interest" description="Disordered" evidence="8">
    <location>
        <begin position="911"/>
        <end position="930"/>
    </location>
</feature>
<dbReference type="Pfam" id="PF07748">
    <property type="entry name" value="Glyco_hydro_38C"/>
    <property type="match status" value="1"/>
</dbReference>
<protein>
    <submittedName>
        <fullName evidence="10">Lysosomal alpha-mannosidase E peptide</fullName>
    </submittedName>
</protein>
<dbReference type="SMART" id="SM00872">
    <property type="entry name" value="Alpha-mann_mid"/>
    <property type="match status" value="1"/>
</dbReference>
<evidence type="ECO:0000313" key="10">
    <source>
        <dbReference type="EMBL" id="KNC51013.1"/>
    </source>
</evidence>
<proteinExistence type="inferred from homology"/>
<dbReference type="InterPro" id="IPR028995">
    <property type="entry name" value="Glyco_hydro_57/38_cen_sf"/>
</dbReference>
<dbReference type="InterPro" id="IPR050843">
    <property type="entry name" value="Glycosyl_Hydrlase_38"/>
</dbReference>
<dbReference type="STRING" id="461836.A0A0L0DI77"/>
<gene>
    <name evidence="10" type="ORF">AMSG_06987</name>
</gene>
<dbReference type="InterPro" id="IPR027291">
    <property type="entry name" value="Glyco_hydro_38_N_sf"/>
</dbReference>
<comment type="similarity">
    <text evidence="2">Belongs to the glycosyl hydrolase 38 family.</text>
</comment>
<dbReference type="SUPFAM" id="SSF88713">
    <property type="entry name" value="Glycoside hydrolase/deacetylase"/>
    <property type="match status" value="1"/>
</dbReference>
<dbReference type="CDD" id="cd10810">
    <property type="entry name" value="GH38N_AMII_LAM_like"/>
    <property type="match status" value="1"/>
</dbReference>
<accession>A0A0L0DI77</accession>
<evidence type="ECO:0000256" key="1">
    <source>
        <dbReference type="ARBA" id="ARBA00001947"/>
    </source>
</evidence>
<keyword evidence="3" id="KW-0479">Metal-binding</keyword>
<dbReference type="eggNOG" id="KOG1959">
    <property type="taxonomic scope" value="Eukaryota"/>
</dbReference>
<keyword evidence="5" id="KW-0862">Zinc</keyword>
<dbReference type="InterPro" id="IPR011682">
    <property type="entry name" value="Glyco_hydro_38_C"/>
</dbReference>
<evidence type="ECO:0000256" key="2">
    <source>
        <dbReference type="ARBA" id="ARBA00009792"/>
    </source>
</evidence>
<dbReference type="GO" id="GO:0006013">
    <property type="term" value="P:mannose metabolic process"/>
    <property type="evidence" value="ECO:0007669"/>
    <property type="project" value="InterPro"/>
</dbReference>
<dbReference type="AlphaFoldDB" id="A0A0L0DI77"/>
<dbReference type="Gene3D" id="2.60.40.1360">
    <property type="match status" value="1"/>
</dbReference>
<dbReference type="GO" id="GO:0030246">
    <property type="term" value="F:carbohydrate binding"/>
    <property type="evidence" value="ECO:0007669"/>
    <property type="project" value="InterPro"/>
</dbReference>
<dbReference type="Gene3D" id="1.20.1270.50">
    <property type="entry name" value="Glycoside hydrolase family 38, central domain"/>
    <property type="match status" value="1"/>
</dbReference>
<dbReference type="OMA" id="FIWRPSK"/>
<dbReference type="Pfam" id="PF01074">
    <property type="entry name" value="Glyco_hydro_38N"/>
    <property type="match status" value="1"/>
</dbReference>
<feature type="domain" description="Glycoside hydrolase family 38 central" evidence="9">
    <location>
        <begin position="295"/>
        <end position="367"/>
    </location>
</feature>
<dbReference type="SUPFAM" id="SSF88688">
    <property type="entry name" value="Families 57/38 glycoside transferase middle domain"/>
    <property type="match status" value="1"/>
</dbReference>
<evidence type="ECO:0000256" key="4">
    <source>
        <dbReference type="ARBA" id="ARBA00022801"/>
    </source>
</evidence>
<keyword evidence="11" id="KW-1185">Reference proteome</keyword>
<dbReference type="Proteomes" id="UP000054408">
    <property type="component" value="Unassembled WGS sequence"/>
</dbReference>
<dbReference type="GO" id="GO:0046872">
    <property type="term" value="F:metal ion binding"/>
    <property type="evidence" value="ECO:0007669"/>
    <property type="project" value="UniProtKB-KW"/>
</dbReference>
<dbReference type="GeneID" id="25566031"/>
<keyword evidence="6" id="KW-1015">Disulfide bond</keyword>
<evidence type="ECO:0000256" key="8">
    <source>
        <dbReference type="SAM" id="MobiDB-lite"/>
    </source>
</evidence>
<sequence>MICHTHDDVGWLKTVDEYYMGANSSIQLAGVQYILDSVMPALEAKPERKFIYVEQAFFRIWWSQQDAAMKARVRKLVADGQLTFVEGGDVMPDEANPTFSDWVDALTRGQRFLLDEFGPEASVASSQVLWQIDPFGHSRTVALAAALGGANIGVLGRIDYQDMAHRESTKRMEFVWKTSPSLASMGPTADLFTLKTFNGYGPPDGFCFDVVCDAPPIQADPLLEDVNIKERADAFVAAAKNWASVYTSNNVMMTMGSDFQYQAANMWFKNLDLLMGYIQDNAAAYGVDIFYSTPQNYAAPALKRYVRSNSAYLRLSRQLEAAAMAASPSGPVGSTDGLWDAVSVLQHHDAVAGTEKQHVANDYAKQLYIGHAHADALTSDALARLTERSYSGLVFDQCRQANVSICAATQGVPARDGPGVVVVLYNQLATATSVWHRLPVDSTEWAVVNATSAPVPAQIVVNPPPLPGRPTASKYTLVFHAADLPPMGYATFFLVPASSAAPAATLAARADGPPNPVGNAHFELTFRSDGLLAAYTDKARGRTTKLVQRLAYYNASAGGEQPHPPVLNEFQASGAYIFRPNSSALFSTGHAAGADISVQNGPFGVEILQRFSDWAYQQIFVYAGELAPTVEYTIGPVPIADADGKEVVTVFASELDSGANWHSDANAREMIARRRNYRATWQLNCTQAIACNYVPVNTAMYLEDDAARLTLVTDRSNGGSSMASGELELMIHRRLLFDDARGVGEALNETGITGNGLIIRARHMFHVGSPESGADFQRPAVARITYEPTAFFAPLTGTPAEWAVAHRTAWSGLSAPFPPNVFLQTLQLLDPTTVLLRLSHRYALGESAKWSRPATVNTTGLFTAFSITAWTELALTANQPVANLRSRFVWNSSGGPEAAVASPLHSAVNRASPFRPSPHRPDRGYGTGPSVELLPMETRTFELVVEWKHEA</sequence>
<evidence type="ECO:0000256" key="5">
    <source>
        <dbReference type="ARBA" id="ARBA00022833"/>
    </source>
</evidence>
<name>A0A0L0DI77_THETB</name>